<dbReference type="Pfam" id="PF04350">
    <property type="entry name" value="PilO"/>
    <property type="match status" value="1"/>
</dbReference>
<keyword evidence="3" id="KW-1185">Reference proteome</keyword>
<evidence type="ECO:0000313" key="3">
    <source>
        <dbReference type="Proteomes" id="UP000184148"/>
    </source>
</evidence>
<evidence type="ECO:0000256" key="1">
    <source>
        <dbReference type="SAM" id="Coils"/>
    </source>
</evidence>
<dbReference type="Proteomes" id="UP000184148">
    <property type="component" value="Unassembled WGS sequence"/>
</dbReference>
<dbReference type="GO" id="GO:0043107">
    <property type="term" value="P:type IV pilus-dependent motility"/>
    <property type="evidence" value="ECO:0007669"/>
    <property type="project" value="InterPro"/>
</dbReference>
<name>A0A1M4UX15_9FIRM</name>
<keyword evidence="1" id="KW-0175">Coiled coil</keyword>
<dbReference type="EMBL" id="FQUY01000003">
    <property type="protein sequence ID" value="SHE61218.1"/>
    <property type="molecule type" value="Genomic_DNA"/>
</dbReference>
<dbReference type="STRING" id="1121429.SAMN02745133_00786"/>
<sequence length="157" mass="17648">MLLLVYSQFSTLRAVRQQVTAQQDALQQARLRLQALAQVKGQADRLQQQLSTLQGLLPDRPDEGGLLAEWQGMANDCGLQLLQVQFADYLQQKEYVEMPVTIVLEGQYEGLLAFLMDLQQGTRAVKVKEIKIGKGRQEAPLMRVELTAAVFYTGQLK</sequence>
<dbReference type="GO" id="GO:0043683">
    <property type="term" value="P:type IV pilus assembly"/>
    <property type="evidence" value="ECO:0007669"/>
    <property type="project" value="InterPro"/>
</dbReference>
<accession>A0A1M4UX15</accession>
<reference evidence="3" key="1">
    <citation type="submission" date="2016-11" db="EMBL/GenBank/DDBJ databases">
        <authorList>
            <person name="Varghese N."/>
            <person name="Submissions S."/>
        </authorList>
    </citation>
    <scope>NUCLEOTIDE SEQUENCE [LARGE SCALE GENOMIC DNA]</scope>
    <source>
        <strain evidence="3">DSM 12395</strain>
    </source>
</reference>
<dbReference type="RefSeq" id="WP_084127633.1">
    <property type="nucleotide sequence ID" value="NZ_FQUY01000003.1"/>
</dbReference>
<dbReference type="PANTHER" id="PTHR39555">
    <property type="entry name" value="FIMBRIAL ASSEMBLY PROTEIN PILO-LIKE PROTEIN-RELATED"/>
    <property type="match status" value="1"/>
</dbReference>
<dbReference type="InterPro" id="IPR007445">
    <property type="entry name" value="PilO"/>
</dbReference>
<dbReference type="AlphaFoldDB" id="A0A1M4UX15"/>
<dbReference type="PANTHER" id="PTHR39555:SF1">
    <property type="entry name" value="TYPE IV PILUS INNER MEMBRANE COMPONENT PILO"/>
    <property type="match status" value="1"/>
</dbReference>
<gene>
    <name evidence="2" type="ORF">SAMN02745133_00786</name>
</gene>
<evidence type="ECO:0000313" key="2">
    <source>
        <dbReference type="EMBL" id="SHE61218.1"/>
    </source>
</evidence>
<protein>
    <submittedName>
        <fullName evidence="2">Type IV pilus assembly protein PilO</fullName>
    </submittedName>
</protein>
<dbReference type="InterPro" id="IPR014717">
    <property type="entry name" value="Transl_elong_EF1B/ribsomal_bS6"/>
</dbReference>
<feature type="coiled-coil region" evidence="1">
    <location>
        <begin position="12"/>
        <end position="56"/>
    </location>
</feature>
<dbReference type="Gene3D" id="3.30.70.60">
    <property type="match status" value="1"/>
</dbReference>
<proteinExistence type="predicted"/>
<organism evidence="2 3">
    <name type="scientific">Desulforamulus putei DSM 12395</name>
    <dbReference type="NCBI Taxonomy" id="1121429"/>
    <lineage>
        <taxon>Bacteria</taxon>
        <taxon>Bacillati</taxon>
        <taxon>Bacillota</taxon>
        <taxon>Clostridia</taxon>
        <taxon>Eubacteriales</taxon>
        <taxon>Peptococcaceae</taxon>
        <taxon>Desulforamulus</taxon>
    </lineage>
</organism>